<dbReference type="OrthoDB" id="1495368at2"/>
<reference evidence="1 2" key="1">
    <citation type="submission" date="2016-10" db="EMBL/GenBank/DDBJ databases">
        <authorList>
            <person name="de Groot N.N."/>
        </authorList>
    </citation>
    <scope>NUCLEOTIDE SEQUENCE [LARGE SCALE GENOMIC DNA]</scope>
    <source>
        <strain evidence="1 2">DSM 16199</strain>
    </source>
</reference>
<name>A0A1I4IKL4_9RHOB</name>
<keyword evidence="2" id="KW-1185">Reference proteome</keyword>
<evidence type="ECO:0000313" key="2">
    <source>
        <dbReference type="Proteomes" id="UP000199550"/>
    </source>
</evidence>
<accession>A0A1I4IKL4</accession>
<dbReference type="RefSeq" id="WP_090191383.1">
    <property type="nucleotide sequence ID" value="NZ_FOTF01000027.1"/>
</dbReference>
<gene>
    <name evidence="1" type="ORF">SAMN04488004_12714</name>
</gene>
<dbReference type="EMBL" id="FOTF01000027">
    <property type="protein sequence ID" value="SFL54834.1"/>
    <property type="molecule type" value="Genomic_DNA"/>
</dbReference>
<sequence length="131" mass="14584">MTEVTTLSAEDQAEIDRTAKIAEQNDLFRITWGADPSVQGQIVVTQGVSALSVIAQMRIMGAVKGFATFTEDNDPYGDHTFGAFEVTDEGKAILLFWKIDLYDTDYTFGSDTPEDTDATRRVLTIMQRSEY</sequence>
<proteinExistence type="predicted"/>
<organism evidence="1 2">
    <name type="scientific">Loktanella salsilacus</name>
    <dbReference type="NCBI Taxonomy" id="195913"/>
    <lineage>
        <taxon>Bacteria</taxon>
        <taxon>Pseudomonadati</taxon>
        <taxon>Pseudomonadota</taxon>
        <taxon>Alphaproteobacteria</taxon>
        <taxon>Rhodobacterales</taxon>
        <taxon>Roseobacteraceae</taxon>
        <taxon>Loktanella</taxon>
    </lineage>
</organism>
<dbReference type="Pfam" id="PF12599">
    <property type="entry name" value="DUF3768"/>
    <property type="match status" value="1"/>
</dbReference>
<dbReference type="Proteomes" id="UP000199550">
    <property type="component" value="Unassembled WGS sequence"/>
</dbReference>
<dbReference type="STRING" id="195913.SAMN04488004_12714"/>
<evidence type="ECO:0008006" key="3">
    <source>
        <dbReference type="Google" id="ProtNLM"/>
    </source>
</evidence>
<dbReference type="InterPro" id="IPR022243">
    <property type="entry name" value="DUF3768"/>
</dbReference>
<dbReference type="AlphaFoldDB" id="A0A1I4IKL4"/>
<evidence type="ECO:0000313" key="1">
    <source>
        <dbReference type="EMBL" id="SFL54834.1"/>
    </source>
</evidence>
<protein>
    <recommendedName>
        <fullName evidence="3">DUF3768 domain-containing protein</fullName>
    </recommendedName>
</protein>